<dbReference type="EMBL" id="JAZBJZ010000004">
    <property type="protein sequence ID" value="MEE3715528.1"/>
    <property type="molecule type" value="Genomic_DNA"/>
</dbReference>
<dbReference type="Proteomes" id="UP001333818">
    <property type="component" value="Unassembled WGS sequence"/>
</dbReference>
<sequence length="95" mass="10884">MAFEFPQFHEPISINSSSSWTATFDSYDQRNDDCYFLITVREGEDRVTQFMAAVGLWWADDDWSDLKFTDRLREALASVAATGQSNTNYRGLQGN</sequence>
<evidence type="ECO:0000313" key="2">
    <source>
        <dbReference type="Proteomes" id="UP001333818"/>
    </source>
</evidence>
<evidence type="ECO:0000313" key="1">
    <source>
        <dbReference type="EMBL" id="MEE3715528.1"/>
    </source>
</evidence>
<gene>
    <name evidence="1" type="ORF">V2H45_02075</name>
</gene>
<name>A0AAW9PYG3_9CYAN</name>
<organism evidence="1 2">
    <name type="scientific">Tumidithrix elongata BACA0141</name>
    <dbReference type="NCBI Taxonomy" id="2716417"/>
    <lineage>
        <taxon>Bacteria</taxon>
        <taxon>Bacillati</taxon>
        <taxon>Cyanobacteriota</taxon>
        <taxon>Cyanophyceae</taxon>
        <taxon>Pseudanabaenales</taxon>
        <taxon>Pseudanabaenaceae</taxon>
        <taxon>Tumidithrix</taxon>
        <taxon>Tumidithrix elongata</taxon>
    </lineage>
</organism>
<comment type="caution">
    <text evidence="1">The sequence shown here is derived from an EMBL/GenBank/DDBJ whole genome shotgun (WGS) entry which is preliminary data.</text>
</comment>
<dbReference type="AlphaFoldDB" id="A0AAW9PYG3"/>
<dbReference type="RefSeq" id="WP_330481951.1">
    <property type="nucleotide sequence ID" value="NZ_JAZBJZ010000004.1"/>
</dbReference>
<reference evidence="1" key="1">
    <citation type="submission" date="2024-01" db="EMBL/GenBank/DDBJ databases">
        <title>Bank of Algae and Cyanobacteria of the Azores (BACA) strain genomes.</title>
        <authorList>
            <person name="Luz R."/>
            <person name="Cordeiro R."/>
            <person name="Fonseca A."/>
            <person name="Goncalves V."/>
        </authorList>
    </citation>
    <scope>NUCLEOTIDE SEQUENCE</scope>
    <source>
        <strain evidence="1">BACA0141</strain>
    </source>
</reference>
<keyword evidence="2" id="KW-1185">Reference proteome</keyword>
<accession>A0AAW9PYG3</accession>
<protein>
    <submittedName>
        <fullName evidence="1">Uncharacterized protein</fullName>
    </submittedName>
</protein>
<proteinExistence type="predicted"/>